<dbReference type="EMBL" id="BAABKM010000003">
    <property type="protein sequence ID" value="GAA4713870.1"/>
    <property type="molecule type" value="Genomic_DNA"/>
</dbReference>
<protein>
    <recommendedName>
        <fullName evidence="4">MinD-like ATPase involved in chromosome partitioning or flagellar assembly</fullName>
    </recommendedName>
</protein>
<dbReference type="SUPFAM" id="SSF52540">
    <property type="entry name" value="P-loop containing nucleoside triphosphate hydrolases"/>
    <property type="match status" value="1"/>
</dbReference>
<feature type="compositionally biased region" description="Low complexity" evidence="1">
    <location>
        <begin position="57"/>
        <end position="75"/>
    </location>
</feature>
<evidence type="ECO:0000313" key="3">
    <source>
        <dbReference type="Proteomes" id="UP001499974"/>
    </source>
</evidence>
<accession>A0ABP8XRV2</accession>
<dbReference type="Proteomes" id="UP001499974">
    <property type="component" value="Unassembled WGS sequence"/>
</dbReference>
<organism evidence="2 3">
    <name type="scientific">Nocardioides conyzicola</name>
    <dbReference type="NCBI Taxonomy" id="1651781"/>
    <lineage>
        <taxon>Bacteria</taxon>
        <taxon>Bacillati</taxon>
        <taxon>Actinomycetota</taxon>
        <taxon>Actinomycetes</taxon>
        <taxon>Propionibacteriales</taxon>
        <taxon>Nocardioidaceae</taxon>
        <taxon>Nocardioides</taxon>
    </lineage>
</organism>
<keyword evidence="3" id="KW-1185">Reference proteome</keyword>
<evidence type="ECO:0000256" key="1">
    <source>
        <dbReference type="SAM" id="MobiDB-lite"/>
    </source>
</evidence>
<sequence>MSQEAWSAGGSRHDADDTSDRLYTPEDFAAYASRRETQDGGAGGRESITYGDPLTDPIPSAEPPAVEVAPTVAAPTGPPPAYRPATPPPATPPPAAATPPPAAAPPVAATPPAAAAVPPPPAPPTAPVAQHAAPVAEPVTDDQAADPRRFMSATDFLDRRDAEQEHGPATWGWRGRVRRWSGGLITPKMGADELAYELDRSVIQRDFDGPRTIAFINPKGGAAKTTGVLAAGFTFGTVRGGGVVAWDNNETRGTLGIRGTRSAHRNTTRELLEDLERFTDVYQSRIGDLGAFVRSQGDAHFDVLASDERPDVTGTIRASDFDSVHKLLERFYRIILIDTGNNMRAENWLAAAGAADLLVVTSTVREDTGYSGLWMLDALQDAGYQDLKHKTVTVLSDPSANVDAKLAADLVSVYEQRTRAVYRVPYDPALVAGSVVPYAQLSEHTRMQWLKACAGMAAAL</sequence>
<feature type="compositionally biased region" description="Pro residues" evidence="1">
    <location>
        <begin position="76"/>
        <end position="104"/>
    </location>
</feature>
<dbReference type="PANTHER" id="PTHR43384">
    <property type="entry name" value="SEPTUM SITE-DETERMINING PROTEIN MIND HOMOLOG, CHLOROPLASTIC-RELATED"/>
    <property type="match status" value="1"/>
</dbReference>
<dbReference type="InterPro" id="IPR027417">
    <property type="entry name" value="P-loop_NTPase"/>
</dbReference>
<name>A0ABP8XRV2_9ACTN</name>
<dbReference type="PANTHER" id="PTHR43384:SF14">
    <property type="entry name" value="ESX-1 SECRETION-ASSOCIATED PROTEIN ESPI"/>
    <property type="match status" value="1"/>
</dbReference>
<dbReference type="RefSeq" id="WP_345522897.1">
    <property type="nucleotide sequence ID" value="NZ_BAABKM010000003.1"/>
</dbReference>
<feature type="compositionally biased region" description="Low complexity" evidence="1">
    <location>
        <begin position="127"/>
        <end position="138"/>
    </location>
</feature>
<feature type="compositionally biased region" description="Low complexity" evidence="1">
    <location>
        <begin position="105"/>
        <end position="116"/>
    </location>
</feature>
<gene>
    <name evidence="2" type="ORF">GCM10023349_36270</name>
</gene>
<feature type="region of interest" description="Disordered" evidence="1">
    <location>
        <begin position="1"/>
        <end position="148"/>
    </location>
</feature>
<feature type="compositionally biased region" description="Basic and acidic residues" evidence="1">
    <location>
        <begin position="11"/>
        <end position="24"/>
    </location>
</feature>
<reference evidence="3" key="1">
    <citation type="journal article" date="2019" name="Int. J. Syst. Evol. Microbiol.">
        <title>The Global Catalogue of Microorganisms (GCM) 10K type strain sequencing project: providing services to taxonomists for standard genome sequencing and annotation.</title>
        <authorList>
            <consortium name="The Broad Institute Genomics Platform"/>
            <consortium name="The Broad Institute Genome Sequencing Center for Infectious Disease"/>
            <person name="Wu L."/>
            <person name="Ma J."/>
        </authorList>
    </citation>
    <scope>NUCLEOTIDE SEQUENCE [LARGE SCALE GENOMIC DNA]</scope>
    <source>
        <strain evidence="3">JCM 18531</strain>
    </source>
</reference>
<dbReference type="Gene3D" id="3.40.50.300">
    <property type="entry name" value="P-loop containing nucleotide triphosphate hydrolases"/>
    <property type="match status" value="1"/>
</dbReference>
<evidence type="ECO:0008006" key="4">
    <source>
        <dbReference type="Google" id="ProtNLM"/>
    </source>
</evidence>
<proteinExistence type="predicted"/>
<evidence type="ECO:0000313" key="2">
    <source>
        <dbReference type="EMBL" id="GAA4713870.1"/>
    </source>
</evidence>
<dbReference type="InterPro" id="IPR050625">
    <property type="entry name" value="ParA/MinD_ATPase"/>
</dbReference>
<feature type="compositionally biased region" description="Pro residues" evidence="1">
    <location>
        <begin position="117"/>
        <end position="126"/>
    </location>
</feature>
<comment type="caution">
    <text evidence="2">The sequence shown here is derived from an EMBL/GenBank/DDBJ whole genome shotgun (WGS) entry which is preliminary data.</text>
</comment>